<feature type="signal peptide" evidence="1">
    <location>
        <begin position="1"/>
        <end position="41"/>
    </location>
</feature>
<accession>A0A375HMV0</accession>
<geneLocation type="plasmid" evidence="2">
    <name>II</name>
</geneLocation>
<dbReference type="PROSITE" id="PS51257">
    <property type="entry name" value="PROKAR_LIPOPROTEIN"/>
    <property type="match status" value="1"/>
</dbReference>
<evidence type="ECO:0000256" key="1">
    <source>
        <dbReference type="SAM" id="SignalP"/>
    </source>
</evidence>
<organism evidence="2 3">
    <name type="scientific">Cupriavidus taiwanensis</name>
    <dbReference type="NCBI Taxonomy" id="164546"/>
    <lineage>
        <taxon>Bacteria</taxon>
        <taxon>Pseudomonadati</taxon>
        <taxon>Pseudomonadota</taxon>
        <taxon>Betaproteobacteria</taxon>
        <taxon>Burkholderiales</taxon>
        <taxon>Burkholderiaceae</taxon>
        <taxon>Cupriavidus</taxon>
    </lineage>
</organism>
<reference evidence="2 3" key="1">
    <citation type="submission" date="2018-01" db="EMBL/GenBank/DDBJ databases">
        <authorList>
            <person name="Gaut B.S."/>
            <person name="Morton B.R."/>
            <person name="Clegg M.T."/>
            <person name="Duvall M.R."/>
        </authorList>
    </citation>
    <scope>NUCLEOTIDE SEQUENCE [LARGE SCALE GENOMIC DNA]</scope>
    <source>
        <strain evidence="2">Cupriavidus taiwanensis LMG 19425</strain>
        <plasmid evidence="3">Plasmid ii</plasmid>
    </source>
</reference>
<gene>
    <name evidence="2" type="ORF">CT19425_MP80284</name>
</gene>
<protein>
    <recommendedName>
        <fullName evidence="4">Lipoprotein</fullName>
    </recommendedName>
</protein>
<keyword evidence="1" id="KW-0732">Signal</keyword>
<keyword evidence="2" id="KW-0614">Plasmid</keyword>
<evidence type="ECO:0000313" key="2">
    <source>
        <dbReference type="EMBL" id="SPK76655.1"/>
    </source>
</evidence>
<evidence type="ECO:0000313" key="3">
    <source>
        <dbReference type="Proteomes" id="UP000255505"/>
    </source>
</evidence>
<sequence>MHSSAPRRTMWPIASRRGAHPVAWLAAALLAGCAATPPAHTGCTPWQQQRARPSLPVSFLSPELAAMVAIPQADTASAPNAGGQGAVRAGLHNCTESDVALLVRTRFGAAQPGVASEPPSAWRTLVLPPRTQVDYAEHAVMAGSVPAALEILDAQRAQQPYRPGQHYPVLPGPARP</sequence>
<dbReference type="EMBL" id="LT991977">
    <property type="protein sequence ID" value="SPK76655.1"/>
    <property type="molecule type" value="Genomic_DNA"/>
</dbReference>
<name>A0A375HMV0_9BURK</name>
<dbReference type="Proteomes" id="UP000255505">
    <property type="component" value="Plasmid II"/>
</dbReference>
<dbReference type="AlphaFoldDB" id="A0A375HMV0"/>
<evidence type="ECO:0008006" key="4">
    <source>
        <dbReference type="Google" id="ProtNLM"/>
    </source>
</evidence>
<feature type="chain" id="PRO_5041166151" description="Lipoprotein" evidence="1">
    <location>
        <begin position="42"/>
        <end position="176"/>
    </location>
</feature>
<proteinExistence type="predicted"/>